<name>K5XEV6_AGABU</name>
<keyword evidence="2" id="KW-1185">Reference proteome</keyword>
<gene>
    <name evidence="1" type="ORF">AGABI1DRAFT_112116</name>
</gene>
<dbReference type="Proteomes" id="UP000008493">
    <property type="component" value="Unassembled WGS sequence"/>
</dbReference>
<evidence type="ECO:0000313" key="2">
    <source>
        <dbReference type="Proteomes" id="UP000008493"/>
    </source>
</evidence>
<dbReference type="OMA" id="FILLKCP"/>
<evidence type="ECO:0000313" key="1">
    <source>
        <dbReference type="EMBL" id="EKM81923.1"/>
    </source>
</evidence>
<accession>K5XEV6</accession>
<dbReference type="EMBL" id="JH971387">
    <property type="protein sequence ID" value="EKM81923.1"/>
    <property type="molecule type" value="Genomic_DNA"/>
</dbReference>
<dbReference type="HOGENOM" id="CLU_2468530_0_0_1"/>
<dbReference type="InParanoid" id="K5XEV6"/>
<reference evidence="2" key="1">
    <citation type="journal article" date="2012" name="Proc. Natl. Acad. Sci. U.S.A.">
        <title>Genome sequence of the button mushroom Agaricus bisporus reveals mechanisms governing adaptation to a humic-rich ecological niche.</title>
        <authorList>
            <person name="Morin E."/>
            <person name="Kohler A."/>
            <person name="Baker A.R."/>
            <person name="Foulongne-Oriol M."/>
            <person name="Lombard V."/>
            <person name="Nagy L.G."/>
            <person name="Ohm R.A."/>
            <person name="Patyshakuliyeva A."/>
            <person name="Brun A."/>
            <person name="Aerts A.L."/>
            <person name="Bailey A.M."/>
            <person name="Billette C."/>
            <person name="Coutinho P.M."/>
            <person name="Deakin G."/>
            <person name="Doddapaneni H."/>
            <person name="Floudas D."/>
            <person name="Grimwood J."/>
            <person name="Hilden K."/>
            <person name="Kuees U."/>
            <person name="LaButti K.M."/>
            <person name="Lapidus A."/>
            <person name="Lindquist E.A."/>
            <person name="Lucas S.M."/>
            <person name="Murat C."/>
            <person name="Riley R.W."/>
            <person name="Salamov A.A."/>
            <person name="Schmutz J."/>
            <person name="Subramanian V."/>
            <person name="Woesten H.A.B."/>
            <person name="Xu J."/>
            <person name="Eastwood D.C."/>
            <person name="Foster G.D."/>
            <person name="Sonnenberg A.S."/>
            <person name="Cullen D."/>
            <person name="de Vries R.P."/>
            <person name="Lundell T."/>
            <person name="Hibbett D.S."/>
            <person name="Henrissat B."/>
            <person name="Burton K.S."/>
            <person name="Kerrigan R.W."/>
            <person name="Challen M.P."/>
            <person name="Grigoriev I.V."/>
            <person name="Martin F."/>
        </authorList>
    </citation>
    <scope>NUCLEOTIDE SEQUENCE [LARGE SCALE GENOMIC DNA]</scope>
    <source>
        <strain evidence="2">JB137-S8 / ATCC MYA-4627 / FGSC 10392</strain>
    </source>
</reference>
<dbReference type="KEGG" id="abp:AGABI1DRAFT112116"/>
<dbReference type="AlphaFoldDB" id="K5XEV6"/>
<organism evidence="1 2">
    <name type="scientific">Agaricus bisporus var. burnettii (strain JB137-S8 / ATCC MYA-4627 / FGSC 10392)</name>
    <name type="common">White button mushroom</name>
    <dbReference type="NCBI Taxonomy" id="597362"/>
    <lineage>
        <taxon>Eukaryota</taxon>
        <taxon>Fungi</taxon>
        <taxon>Dikarya</taxon>
        <taxon>Basidiomycota</taxon>
        <taxon>Agaricomycotina</taxon>
        <taxon>Agaricomycetes</taxon>
        <taxon>Agaricomycetidae</taxon>
        <taxon>Agaricales</taxon>
        <taxon>Agaricineae</taxon>
        <taxon>Agaricaceae</taxon>
        <taxon>Agaricus</taxon>
    </lineage>
</organism>
<protein>
    <submittedName>
        <fullName evidence="1">Uncharacterized protein</fullName>
    </submittedName>
</protein>
<dbReference type="GeneID" id="18823515"/>
<dbReference type="RefSeq" id="XP_007327697.1">
    <property type="nucleotide sequence ID" value="XM_007327635.1"/>
</dbReference>
<sequence>MNCWRQTMIRSSSSIFGFRGPALCRPFILLKCPIASISRPFYPISSYQNAAPDGLITVNLSYRHHLIVLHYYRGWKLPRRAGFFPPIR</sequence>
<proteinExistence type="predicted"/>